<gene>
    <name evidence="1" type="ORF">DI551_00750</name>
</gene>
<reference evidence="1 2" key="1">
    <citation type="submission" date="2017-08" db="EMBL/GenBank/DDBJ databases">
        <title>Infants hospitalized years apart are colonized by the same room-sourced microbial strains.</title>
        <authorList>
            <person name="Brooks B."/>
            <person name="Olm M.R."/>
            <person name="Firek B.A."/>
            <person name="Baker R."/>
            <person name="Thomas B.C."/>
            <person name="Morowitz M.J."/>
            <person name="Banfield J.F."/>
        </authorList>
    </citation>
    <scope>NUCLEOTIDE SEQUENCE [LARGE SCALE GENOMIC DNA]</scope>
    <source>
        <strain evidence="1">S2_005_002_R2_29</strain>
    </source>
</reference>
<organism evidence="1 2">
    <name type="scientific">Micavibrio aeruginosavorus</name>
    <dbReference type="NCBI Taxonomy" id="349221"/>
    <lineage>
        <taxon>Bacteria</taxon>
        <taxon>Pseudomonadati</taxon>
        <taxon>Bdellovibrionota</taxon>
        <taxon>Bdellovibrionia</taxon>
        <taxon>Bdellovibrionales</taxon>
        <taxon>Pseudobdellovibrionaceae</taxon>
        <taxon>Micavibrio</taxon>
    </lineage>
</organism>
<evidence type="ECO:0000313" key="1">
    <source>
        <dbReference type="EMBL" id="PZQ48892.1"/>
    </source>
</evidence>
<accession>A0A2W5N5Z0</accession>
<dbReference type="EMBL" id="QFQB01000002">
    <property type="protein sequence ID" value="PZQ48892.1"/>
    <property type="molecule type" value="Genomic_DNA"/>
</dbReference>
<dbReference type="Proteomes" id="UP000249417">
    <property type="component" value="Unassembled WGS sequence"/>
</dbReference>
<protein>
    <submittedName>
        <fullName evidence="1">Uncharacterized protein</fullName>
    </submittedName>
</protein>
<name>A0A2W5N5Z0_9BACT</name>
<dbReference type="AlphaFoldDB" id="A0A2W5N5Z0"/>
<comment type="caution">
    <text evidence="1">The sequence shown here is derived from an EMBL/GenBank/DDBJ whole genome shotgun (WGS) entry which is preliminary data.</text>
</comment>
<proteinExistence type="predicted"/>
<evidence type="ECO:0000313" key="2">
    <source>
        <dbReference type="Proteomes" id="UP000249417"/>
    </source>
</evidence>
<sequence length="210" mass="22672">MTITTYDDLGICIAALAALGEGGIHSIEDPQTDVEAVCAVLFPLVLGTLLSMHEWNFANPVRQLAADPDVMEDDRAGYAYAHRLPANLLAGPFGVYSSPRRTDRIADYLVSGNYILSNSAVVFARYCARTDIANMPLYFIDLAVTACSARFAKPITDNTALAEEKRIEAFGPADMNGRGGMFANAVVLDARSRPMKSIFANGDPLTAARY</sequence>